<name>A0A645H9V1_9ZZZZ</name>
<reference evidence="1" key="1">
    <citation type="submission" date="2019-08" db="EMBL/GenBank/DDBJ databases">
        <authorList>
            <person name="Kucharzyk K."/>
            <person name="Murdoch R.W."/>
            <person name="Higgins S."/>
            <person name="Loffler F."/>
        </authorList>
    </citation>
    <scope>NUCLEOTIDE SEQUENCE</scope>
</reference>
<proteinExistence type="predicted"/>
<gene>
    <name evidence="1" type="ORF">SDC9_182383</name>
</gene>
<dbReference type="EMBL" id="VSSQ01088164">
    <property type="protein sequence ID" value="MPN34889.1"/>
    <property type="molecule type" value="Genomic_DNA"/>
</dbReference>
<comment type="caution">
    <text evidence="1">The sequence shown here is derived from an EMBL/GenBank/DDBJ whole genome shotgun (WGS) entry which is preliminary data.</text>
</comment>
<sequence>MAFAQRDKGFCGGHTLCQERVTLPAGNGLTVTAVMAVRAKQRRLIIAQMAQPISRKLVATHGADQARDLPRTTCHQRAL</sequence>
<evidence type="ECO:0000313" key="1">
    <source>
        <dbReference type="EMBL" id="MPN34889.1"/>
    </source>
</evidence>
<accession>A0A645H9V1</accession>
<dbReference type="AlphaFoldDB" id="A0A645H9V1"/>
<protein>
    <submittedName>
        <fullName evidence="1">Uncharacterized protein</fullName>
    </submittedName>
</protein>
<organism evidence="1">
    <name type="scientific">bioreactor metagenome</name>
    <dbReference type="NCBI Taxonomy" id="1076179"/>
    <lineage>
        <taxon>unclassified sequences</taxon>
        <taxon>metagenomes</taxon>
        <taxon>ecological metagenomes</taxon>
    </lineage>
</organism>